<dbReference type="PANTHER" id="PTHR43774:SF1">
    <property type="entry name" value="PEPTIDE METHIONINE SULFOXIDE REDUCTASE MSRA 2"/>
    <property type="match status" value="1"/>
</dbReference>
<dbReference type="GeneID" id="93642357"/>
<dbReference type="HAMAP" id="MF_01401">
    <property type="entry name" value="MsrA"/>
    <property type="match status" value="1"/>
</dbReference>
<dbReference type="KEGG" id="bmeg:BG04_4349"/>
<comment type="catalytic activity">
    <reaction evidence="6 7">
        <text>[thioredoxin]-disulfide + L-methionine + H2O = L-methionine (S)-S-oxide + [thioredoxin]-dithiol</text>
        <dbReference type="Rhea" id="RHEA:19993"/>
        <dbReference type="Rhea" id="RHEA-COMP:10698"/>
        <dbReference type="Rhea" id="RHEA-COMP:10700"/>
        <dbReference type="ChEBI" id="CHEBI:15377"/>
        <dbReference type="ChEBI" id="CHEBI:29950"/>
        <dbReference type="ChEBI" id="CHEBI:50058"/>
        <dbReference type="ChEBI" id="CHEBI:57844"/>
        <dbReference type="ChEBI" id="CHEBI:58772"/>
        <dbReference type="EC" id="1.8.4.11"/>
    </reaction>
</comment>
<dbReference type="Gene3D" id="3.30.1060.10">
    <property type="entry name" value="Peptide methionine sulphoxide reductase MsrA"/>
    <property type="match status" value="1"/>
</dbReference>
<evidence type="ECO:0000256" key="3">
    <source>
        <dbReference type="ARBA" id="ARBA00023268"/>
    </source>
</evidence>
<dbReference type="NCBIfam" id="TIGR00401">
    <property type="entry name" value="msrA"/>
    <property type="match status" value="1"/>
</dbReference>
<evidence type="ECO:0000256" key="2">
    <source>
        <dbReference type="ARBA" id="ARBA00023002"/>
    </source>
</evidence>
<dbReference type="GO" id="GO:0008113">
    <property type="term" value="F:peptide-methionine (S)-S-oxide reductase activity"/>
    <property type="evidence" value="ECO:0007669"/>
    <property type="project" value="UniProtKB-UniRule"/>
</dbReference>
<evidence type="ECO:0000256" key="4">
    <source>
        <dbReference type="ARBA" id="ARBA00047806"/>
    </source>
</evidence>
<dbReference type="InterPro" id="IPR002579">
    <property type="entry name" value="Met_Sox_Rdtase_MsrB_dom"/>
</dbReference>
<dbReference type="InterPro" id="IPR036509">
    <property type="entry name" value="Met_Sox_Rdtase_MsrA_sf"/>
</dbReference>
<dbReference type="SUPFAM" id="SSF55068">
    <property type="entry name" value="Peptide methionine sulfoxide reductase"/>
    <property type="match status" value="1"/>
</dbReference>
<dbReference type="InterPro" id="IPR011057">
    <property type="entry name" value="Mss4-like_sf"/>
</dbReference>
<proteinExistence type="inferred from homology"/>
<accession>A0A0B6AK35</accession>
<sequence length="305" mass="35456">MKEYATFAGGCFWCMVAPFDHLTGILSIRSGYARDEQISSEASALVKKENEYVEAVQIVWDSSHITFEELLNLYWQQIDPTDSAGQFSDRGPSYRAIIFYHNEKQKEAALDSKRKLVQSGRFKNPIVTSILPFSSFYEAEEQQQDYYRKNAFHYKLYKEGSGRTDFLTQHWPKDRSYLKKVLTPMQYFVTQENGTEPPFTNLYWNNKKQGIYVDLLTGEALFKTSDQLPSHTGWPIFKRPILYGNIKRVPAQHSTALKSKEGNNYLGLLLTEENSEYYQVNSAALRFIPKEKLKEEGYEDFLILF</sequence>
<dbReference type="Pfam" id="PF01625">
    <property type="entry name" value="PMSR"/>
    <property type="match status" value="1"/>
</dbReference>
<reference evidence="8 9" key="1">
    <citation type="journal article" date="2015" name="Genome Announc.">
        <title>Complete genome sequences for 35 biothreat assay-relevant bacillus species.</title>
        <authorList>
            <person name="Johnson S.L."/>
            <person name="Daligault H.E."/>
            <person name="Davenport K.W."/>
            <person name="Jaissle J."/>
            <person name="Frey K.G."/>
            <person name="Ladner J.T."/>
            <person name="Broomall S.M."/>
            <person name="Bishop-Lilly K.A."/>
            <person name="Bruce D.C."/>
            <person name="Gibbons H.S."/>
            <person name="Coyne S.R."/>
            <person name="Lo C.C."/>
            <person name="Meincke L."/>
            <person name="Munk A.C."/>
            <person name="Koroleva G.I."/>
            <person name="Rosenzweig C.N."/>
            <person name="Palacios G.F."/>
            <person name="Redden C.L."/>
            <person name="Minogue T.D."/>
            <person name="Chain P.S."/>
        </authorList>
    </citation>
    <scope>NUCLEOTIDE SEQUENCE [LARGE SCALE GENOMIC DNA]</scope>
    <source>
        <strain evidence="9">ATCC 14581 / DSM 32 / JCM 2506 / NBRC 15308 / NCIMB 9376 / NCTC 10342 / NRRL B-14308 / VKM B-512</strain>
    </source>
</reference>
<dbReference type="PROSITE" id="PS51790">
    <property type="entry name" value="MSRB"/>
    <property type="match status" value="1"/>
</dbReference>
<dbReference type="SUPFAM" id="SSF51316">
    <property type="entry name" value="Mss4-like"/>
    <property type="match status" value="1"/>
</dbReference>
<evidence type="ECO:0000256" key="5">
    <source>
        <dbReference type="ARBA" id="ARBA00048488"/>
    </source>
</evidence>
<comment type="catalytic activity">
    <reaction evidence="5">
        <text>L-methionyl-[protein] + [thioredoxin]-disulfide + H2O = L-methionyl-(R)-S-oxide-[protein] + [thioredoxin]-dithiol</text>
        <dbReference type="Rhea" id="RHEA:24164"/>
        <dbReference type="Rhea" id="RHEA-COMP:10698"/>
        <dbReference type="Rhea" id="RHEA-COMP:10700"/>
        <dbReference type="Rhea" id="RHEA-COMP:12313"/>
        <dbReference type="Rhea" id="RHEA-COMP:12314"/>
        <dbReference type="ChEBI" id="CHEBI:15377"/>
        <dbReference type="ChEBI" id="CHEBI:16044"/>
        <dbReference type="ChEBI" id="CHEBI:29950"/>
        <dbReference type="ChEBI" id="CHEBI:45764"/>
        <dbReference type="ChEBI" id="CHEBI:50058"/>
        <dbReference type="EC" id="1.8.4.12"/>
    </reaction>
</comment>
<evidence type="ECO:0000256" key="1">
    <source>
        <dbReference type="ARBA" id="ARBA00005591"/>
    </source>
</evidence>
<evidence type="ECO:0000313" key="8">
    <source>
        <dbReference type="EMBL" id="AJI25260.1"/>
    </source>
</evidence>
<organism evidence="8 9">
    <name type="scientific">Priestia megaterium (strain ATCC 14581 / DSM 32 / CCUG 1817 / JCM 2506 / NBRC 15308 / NCIMB 9376 / NCTC 10342 / NRRL B-14308 / VKM B-512 / Ford 19)</name>
    <name type="common">Bacillus megaterium</name>
    <dbReference type="NCBI Taxonomy" id="1348623"/>
    <lineage>
        <taxon>Bacteria</taxon>
        <taxon>Bacillati</taxon>
        <taxon>Bacillota</taxon>
        <taxon>Bacilli</taxon>
        <taxon>Bacillales</taxon>
        <taxon>Bacillaceae</taxon>
        <taxon>Priestia</taxon>
    </lineage>
</organism>
<dbReference type="Proteomes" id="UP000031829">
    <property type="component" value="Chromosome"/>
</dbReference>
<dbReference type="EMBL" id="CP009920">
    <property type="protein sequence ID" value="AJI25260.1"/>
    <property type="molecule type" value="Genomic_DNA"/>
</dbReference>
<feature type="active site" evidence="7">
    <location>
        <position position="11"/>
    </location>
</feature>
<gene>
    <name evidence="7 8" type="primary">msrA</name>
    <name evidence="8" type="ORF">BG04_4349</name>
</gene>
<dbReference type="Gene3D" id="2.170.150.20">
    <property type="entry name" value="Peptide methionine sulfoxide reductase"/>
    <property type="match status" value="1"/>
</dbReference>
<comment type="catalytic activity">
    <reaction evidence="4 7">
        <text>L-methionyl-[protein] + [thioredoxin]-disulfide + H2O = L-methionyl-(S)-S-oxide-[protein] + [thioredoxin]-dithiol</text>
        <dbReference type="Rhea" id="RHEA:14217"/>
        <dbReference type="Rhea" id="RHEA-COMP:10698"/>
        <dbReference type="Rhea" id="RHEA-COMP:10700"/>
        <dbReference type="Rhea" id="RHEA-COMP:12313"/>
        <dbReference type="Rhea" id="RHEA-COMP:12315"/>
        <dbReference type="ChEBI" id="CHEBI:15377"/>
        <dbReference type="ChEBI" id="CHEBI:16044"/>
        <dbReference type="ChEBI" id="CHEBI:29950"/>
        <dbReference type="ChEBI" id="CHEBI:44120"/>
        <dbReference type="ChEBI" id="CHEBI:50058"/>
        <dbReference type="EC" id="1.8.4.11"/>
    </reaction>
</comment>
<keyword evidence="3" id="KW-0511">Multifunctional enzyme</keyword>
<dbReference type="PANTHER" id="PTHR43774">
    <property type="entry name" value="PEPTIDE METHIONINE SULFOXIDE REDUCTASE"/>
    <property type="match status" value="1"/>
</dbReference>
<dbReference type="EC" id="1.8.4.11" evidence="7"/>
<comment type="function">
    <text evidence="7">Has an important function as a repair enzyme for proteins that have been inactivated by oxidation. Catalyzes the reversible oxidation-reduction of methionine sulfoxide in proteins to methionine.</text>
</comment>
<dbReference type="GO" id="GO:0033743">
    <property type="term" value="F:peptide-methionine (R)-S-oxide reductase activity"/>
    <property type="evidence" value="ECO:0007669"/>
    <property type="project" value="UniProtKB-EC"/>
</dbReference>
<dbReference type="HOGENOM" id="CLU_031040_0_0_9"/>
<evidence type="ECO:0000313" key="9">
    <source>
        <dbReference type="Proteomes" id="UP000031829"/>
    </source>
</evidence>
<evidence type="ECO:0000256" key="6">
    <source>
        <dbReference type="ARBA" id="ARBA00048782"/>
    </source>
</evidence>
<dbReference type="Pfam" id="PF01641">
    <property type="entry name" value="SelR"/>
    <property type="match status" value="1"/>
</dbReference>
<comment type="similarity">
    <text evidence="1 7">Belongs to the MsrA Met sulfoxide reductase family.</text>
</comment>
<name>A0A0B6AK35_PRIM2</name>
<dbReference type="AlphaFoldDB" id="A0A0B6AK35"/>
<keyword evidence="2 7" id="KW-0560">Oxidoreductase</keyword>
<evidence type="ECO:0000256" key="7">
    <source>
        <dbReference type="HAMAP-Rule" id="MF_01401"/>
    </source>
</evidence>
<protein>
    <recommendedName>
        <fullName evidence="7">Peptide methionine sulfoxide reductase MsrA</fullName>
        <shortName evidence="7">Protein-methionine-S-oxide reductase</shortName>
        <ecNumber evidence="7">1.8.4.11</ecNumber>
    </recommendedName>
    <alternativeName>
        <fullName evidence="7">Peptide-methionine (S)-S-oxide reductase</fullName>
        <shortName evidence="7">Peptide Met(O) reductase</shortName>
    </alternativeName>
</protein>
<dbReference type="InterPro" id="IPR002569">
    <property type="entry name" value="Met_Sox_Rdtase_MsrA_dom"/>
</dbReference>
<dbReference type="RefSeq" id="WP_016763866.1">
    <property type="nucleotide sequence ID" value="NZ_BCVB01000005.1"/>
</dbReference>